<sequence length="241" mass="26231">MDAFAPTEYTYWWAPLPTMRAWNEQRIRRRFADSGTQQFKVVDDASGDVVAWAKWDPPAEMTGLRMGFVVYDEEGRAVGPPEGGGVVVGGGGGEEGGGDGGNAEEGKGEKGGEIGEEEKPQTTLDAPEGADVKLFREFFDGITRMVKKWGASERLVLTHLCTSPAYHGRGIGSALLESVLELADAEGIPAYVESLRLAAPLYKRHGFVLVDRFEHRYDLSKAGQDETAVIDVLLRDPRKSG</sequence>
<keyword evidence="4" id="KW-1185">Reference proteome</keyword>
<feature type="region of interest" description="Disordered" evidence="1">
    <location>
        <begin position="80"/>
        <end position="124"/>
    </location>
</feature>
<name>A0AAI8YMN7_9PEZI</name>
<comment type="caution">
    <text evidence="3">The sequence shown here is derived from an EMBL/GenBank/DDBJ whole genome shotgun (WGS) entry which is preliminary data.</text>
</comment>
<organism evidence="3 4">
    <name type="scientific">Anthostomella pinea</name>
    <dbReference type="NCBI Taxonomy" id="933095"/>
    <lineage>
        <taxon>Eukaryota</taxon>
        <taxon>Fungi</taxon>
        <taxon>Dikarya</taxon>
        <taxon>Ascomycota</taxon>
        <taxon>Pezizomycotina</taxon>
        <taxon>Sordariomycetes</taxon>
        <taxon>Xylariomycetidae</taxon>
        <taxon>Xylariales</taxon>
        <taxon>Xylariaceae</taxon>
        <taxon>Anthostomella</taxon>
    </lineage>
</organism>
<dbReference type="PANTHER" id="PTHR42791:SF2">
    <property type="entry name" value="N-ACETYLTRANSFERASE DOMAIN-CONTAINING PROTEIN"/>
    <property type="match status" value="1"/>
</dbReference>
<dbReference type="GO" id="GO:0016747">
    <property type="term" value="F:acyltransferase activity, transferring groups other than amino-acyl groups"/>
    <property type="evidence" value="ECO:0007669"/>
    <property type="project" value="InterPro"/>
</dbReference>
<dbReference type="PANTHER" id="PTHR42791">
    <property type="entry name" value="GNAT FAMILY ACETYLTRANSFERASE"/>
    <property type="match status" value="1"/>
</dbReference>
<dbReference type="AlphaFoldDB" id="A0AAI8YMN7"/>
<protein>
    <submittedName>
        <fullName evidence="3">Uu.00g010060.m01.CDS01</fullName>
    </submittedName>
</protein>
<dbReference type="InterPro" id="IPR052523">
    <property type="entry name" value="Trichothecene_AcTrans"/>
</dbReference>
<accession>A0AAI8YMN7</accession>
<feature type="compositionally biased region" description="Gly residues" evidence="1">
    <location>
        <begin position="81"/>
        <end position="103"/>
    </location>
</feature>
<proteinExistence type="predicted"/>
<dbReference type="Pfam" id="PF13508">
    <property type="entry name" value="Acetyltransf_7"/>
    <property type="match status" value="1"/>
</dbReference>
<evidence type="ECO:0000313" key="4">
    <source>
        <dbReference type="Proteomes" id="UP001295740"/>
    </source>
</evidence>
<feature type="domain" description="N-acetyltransferase" evidence="2">
    <location>
        <begin position="141"/>
        <end position="236"/>
    </location>
</feature>
<dbReference type="Gene3D" id="3.40.630.30">
    <property type="match status" value="1"/>
</dbReference>
<dbReference type="SUPFAM" id="SSF55729">
    <property type="entry name" value="Acyl-CoA N-acyltransferases (Nat)"/>
    <property type="match status" value="1"/>
</dbReference>
<dbReference type="Proteomes" id="UP001295740">
    <property type="component" value="Unassembled WGS sequence"/>
</dbReference>
<gene>
    <name evidence="3" type="ORF">KHLLAP_LOCUS13355</name>
</gene>
<evidence type="ECO:0000259" key="2">
    <source>
        <dbReference type="PROSITE" id="PS51186"/>
    </source>
</evidence>
<reference evidence="3" key="1">
    <citation type="submission" date="2023-10" db="EMBL/GenBank/DDBJ databases">
        <authorList>
            <person name="Hackl T."/>
        </authorList>
    </citation>
    <scope>NUCLEOTIDE SEQUENCE</scope>
</reference>
<evidence type="ECO:0000256" key="1">
    <source>
        <dbReference type="SAM" id="MobiDB-lite"/>
    </source>
</evidence>
<dbReference type="InterPro" id="IPR000182">
    <property type="entry name" value="GNAT_dom"/>
</dbReference>
<dbReference type="PROSITE" id="PS51186">
    <property type="entry name" value="GNAT"/>
    <property type="match status" value="1"/>
</dbReference>
<dbReference type="InterPro" id="IPR016181">
    <property type="entry name" value="Acyl_CoA_acyltransferase"/>
</dbReference>
<feature type="compositionally biased region" description="Basic and acidic residues" evidence="1">
    <location>
        <begin position="104"/>
        <end position="120"/>
    </location>
</feature>
<dbReference type="EMBL" id="CAUWAG010000020">
    <property type="protein sequence ID" value="CAJ2512887.1"/>
    <property type="molecule type" value="Genomic_DNA"/>
</dbReference>
<evidence type="ECO:0000313" key="3">
    <source>
        <dbReference type="EMBL" id="CAJ2512887.1"/>
    </source>
</evidence>
<dbReference type="CDD" id="cd04301">
    <property type="entry name" value="NAT_SF"/>
    <property type="match status" value="1"/>
</dbReference>